<keyword evidence="5 6" id="KW-0472">Membrane</keyword>
<dbReference type="EMBL" id="UARG01000017">
    <property type="protein sequence ID" value="SQA78765.1"/>
    <property type="molecule type" value="Genomic_DNA"/>
</dbReference>
<dbReference type="RefSeq" id="WP_128091793.1">
    <property type="nucleotide sequence ID" value="NZ_UARG01000017.1"/>
</dbReference>
<feature type="transmembrane region" description="Helical" evidence="6">
    <location>
        <begin position="194"/>
        <end position="217"/>
    </location>
</feature>
<dbReference type="PROSITE" id="PS50850">
    <property type="entry name" value="MFS"/>
    <property type="match status" value="1"/>
</dbReference>
<evidence type="ECO:0000256" key="1">
    <source>
        <dbReference type="ARBA" id="ARBA00004429"/>
    </source>
</evidence>
<dbReference type="PANTHER" id="PTHR43702">
    <property type="entry name" value="L-FUCOSE-PROTON SYMPORTER"/>
    <property type="match status" value="1"/>
</dbReference>
<dbReference type="SUPFAM" id="SSF103473">
    <property type="entry name" value="MFS general substrate transporter"/>
    <property type="match status" value="1"/>
</dbReference>
<feature type="domain" description="Major facilitator superfamily (MFS) profile" evidence="7">
    <location>
        <begin position="10"/>
        <end position="439"/>
    </location>
</feature>
<evidence type="ECO:0000256" key="2">
    <source>
        <dbReference type="ARBA" id="ARBA00022475"/>
    </source>
</evidence>
<dbReference type="Proteomes" id="UP000249891">
    <property type="component" value="Unassembled WGS sequence"/>
</dbReference>
<dbReference type="CDD" id="cd17394">
    <property type="entry name" value="MFS_FucP_like"/>
    <property type="match status" value="1"/>
</dbReference>
<evidence type="ECO:0000313" key="8">
    <source>
        <dbReference type="EMBL" id="SQA78765.1"/>
    </source>
</evidence>
<accession>A0A2X2RWJ7</accession>
<dbReference type="GO" id="GO:0022857">
    <property type="term" value="F:transmembrane transporter activity"/>
    <property type="evidence" value="ECO:0007669"/>
    <property type="project" value="InterPro"/>
</dbReference>
<dbReference type="InterPro" id="IPR050375">
    <property type="entry name" value="MFS_TsgA-like"/>
</dbReference>
<reference evidence="8 9" key="1">
    <citation type="submission" date="2018-06" db="EMBL/GenBank/DDBJ databases">
        <authorList>
            <consortium name="Pathogen Informatics"/>
            <person name="Doyle S."/>
        </authorList>
    </citation>
    <scope>NUCLEOTIDE SEQUENCE [LARGE SCALE GENOMIC DNA]</scope>
    <source>
        <strain evidence="8 9">NCTC11546</strain>
    </source>
</reference>
<dbReference type="InterPro" id="IPR011701">
    <property type="entry name" value="MFS"/>
</dbReference>
<evidence type="ECO:0000313" key="9">
    <source>
        <dbReference type="Proteomes" id="UP000249891"/>
    </source>
</evidence>
<evidence type="ECO:0000259" key="7">
    <source>
        <dbReference type="PROSITE" id="PS50850"/>
    </source>
</evidence>
<evidence type="ECO:0000256" key="5">
    <source>
        <dbReference type="ARBA" id="ARBA00023136"/>
    </source>
</evidence>
<keyword evidence="2" id="KW-1003">Cell membrane</keyword>
<dbReference type="InterPro" id="IPR036259">
    <property type="entry name" value="MFS_trans_sf"/>
</dbReference>
<gene>
    <name evidence="8" type="primary">fucP_2</name>
    <name evidence="8" type="ORF">NCTC11546_02011</name>
</gene>
<feature type="transmembrane region" description="Helical" evidence="6">
    <location>
        <begin position="47"/>
        <end position="69"/>
    </location>
</feature>
<sequence length="439" mass="48813">MNRQKKHTQAFVLVALLFLLFGGLTVLIQLLLPHLRDVFQLHYSDAAYILLSFFLSYLFFSIPAGFILTKIGYQRGIILGLLLISLGALLFYPAAGERLYWVFLTAIFVLGCGVTFLQVAMNSYIVILGDEATTPSRLTFSQAFNAIGTTIAPIFGAAYLLSNEIRKEAEIEALDTTDKLIYFREEAFFIQLPFLYIALWALALAFVFAVVKLPYAYRIKEEVNKESYWNLLKKTPLLLGAIGIFLYVGAEVVIGSYAVNYFINMNITKDILESPSMCFIVETLGSLAGKPHLTSADPKAIIAVFLTFYWGGAMLGRFISVYLIKWIAPTKVLIAFAIVAISLILFSINTGGLLSMWTLLSIGLFNSMMFPTIFALACEGIDELKTQASGILCTMIVGGGLLPILYGFLTDYIGFRLAFLTLVVCYGYIAFFGFYKNNK</sequence>
<keyword evidence="3 6" id="KW-0812">Transmembrane</keyword>
<feature type="transmembrane region" description="Helical" evidence="6">
    <location>
        <begin position="76"/>
        <end position="95"/>
    </location>
</feature>
<evidence type="ECO:0000256" key="4">
    <source>
        <dbReference type="ARBA" id="ARBA00022989"/>
    </source>
</evidence>
<dbReference type="Pfam" id="PF07690">
    <property type="entry name" value="MFS_1"/>
    <property type="match status" value="1"/>
</dbReference>
<feature type="transmembrane region" description="Helical" evidence="6">
    <location>
        <begin position="101"/>
        <end position="127"/>
    </location>
</feature>
<comment type="subcellular location">
    <subcellularLocation>
        <location evidence="1">Cell inner membrane</location>
        <topology evidence="1">Multi-pass membrane protein</topology>
    </subcellularLocation>
</comment>
<name>A0A2X2RWJ7_CAPOC</name>
<dbReference type="GO" id="GO:0005886">
    <property type="term" value="C:plasma membrane"/>
    <property type="evidence" value="ECO:0007669"/>
    <property type="project" value="UniProtKB-SubCell"/>
</dbReference>
<feature type="transmembrane region" description="Helical" evidence="6">
    <location>
        <begin position="300"/>
        <end position="320"/>
    </location>
</feature>
<feature type="transmembrane region" description="Helical" evidence="6">
    <location>
        <begin position="139"/>
        <end position="161"/>
    </location>
</feature>
<feature type="transmembrane region" description="Helical" evidence="6">
    <location>
        <begin position="12"/>
        <end position="32"/>
    </location>
</feature>
<evidence type="ECO:0000256" key="6">
    <source>
        <dbReference type="SAM" id="Phobius"/>
    </source>
</evidence>
<dbReference type="AlphaFoldDB" id="A0A2X2RWJ7"/>
<dbReference type="PANTHER" id="PTHR43702:SF3">
    <property type="entry name" value="PROTEIN TSGA"/>
    <property type="match status" value="1"/>
</dbReference>
<feature type="transmembrane region" description="Helical" evidence="6">
    <location>
        <begin position="390"/>
        <end position="409"/>
    </location>
</feature>
<keyword evidence="4 6" id="KW-1133">Transmembrane helix</keyword>
<feature type="transmembrane region" description="Helical" evidence="6">
    <location>
        <begin position="332"/>
        <end position="348"/>
    </location>
</feature>
<protein>
    <submittedName>
        <fullName evidence="8">L-fucose permease</fullName>
    </submittedName>
</protein>
<dbReference type="Gene3D" id="1.20.1250.20">
    <property type="entry name" value="MFS general substrate transporter like domains"/>
    <property type="match status" value="2"/>
</dbReference>
<feature type="transmembrane region" description="Helical" evidence="6">
    <location>
        <begin position="237"/>
        <end position="259"/>
    </location>
</feature>
<proteinExistence type="predicted"/>
<feature type="transmembrane region" description="Helical" evidence="6">
    <location>
        <begin position="415"/>
        <end position="435"/>
    </location>
</feature>
<dbReference type="InterPro" id="IPR020846">
    <property type="entry name" value="MFS_dom"/>
</dbReference>
<feature type="transmembrane region" description="Helical" evidence="6">
    <location>
        <begin position="354"/>
        <end position="378"/>
    </location>
</feature>
<organism evidence="8 9">
    <name type="scientific">Capnocytophaga ochracea</name>
    <dbReference type="NCBI Taxonomy" id="1018"/>
    <lineage>
        <taxon>Bacteria</taxon>
        <taxon>Pseudomonadati</taxon>
        <taxon>Bacteroidota</taxon>
        <taxon>Flavobacteriia</taxon>
        <taxon>Flavobacteriales</taxon>
        <taxon>Flavobacteriaceae</taxon>
        <taxon>Capnocytophaga</taxon>
    </lineage>
</organism>
<evidence type="ECO:0000256" key="3">
    <source>
        <dbReference type="ARBA" id="ARBA00022692"/>
    </source>
</evidence>